<dbReference type="Proteomes" id="UP000281245">
    <property type="component" value="Unassembled WGS sequence"/>
</dbReference>
<feature type="transmembrane region" description="Helical" evidence="2">
    <location>
        <begin position="88"/>
        <end position="110"/>
    </location>
</feature>
<feature type="transmembrane region" description="Helical" evidence="2">
    <location>
        <begin position="40"/>
        <end position="58"/>
    </location>
</feature>
<keyword evidence="2" id="KW-0472">Membrane</keyword>
<organism evidence="3 5">
    <name type="scientific">Hortaea werneckii</name>
    <name type="common">Black yeast</name>
    <name type="synonym">Cladosporium werneckii</name>
    <dbReference type="NCBI Taxonomy" id="91943"/>
    <lineage>
        <taxon>Eukaryota</taxon>
        <taxon>Fungi</taxon>
        <taxon>Dikarya</taxon>
        <taxon>Ascomycota</taxon>
        <taxon>Pezizomycotina</taxon>
        <taxon>Dothideomycetes</taxon>
        <taxon>Dothideomycetidae</taxon>
        <taxon>Mycosphaerellales</taxon>
        <taxon>Teratosphaeriaceae</taxon>
        <taxon>Hortaea</taxon>
    </lineage>
</organism>
<comment type="caution">
    <text evidence="3">The sequence shown here is derived from an EMBL/GenBank/DDBJ whole genome shotgun (WGS) entry which is preliminary data.</text>
</comment>
<accession>A0A3M6XCV3</accession>
<feature type="non-terminal residue" evidence="3">
    <location>
        <position position="1"/>
    </location>
</feature>
<evidence type="ECO:0000256" key="1">
    <source>
        <dbReference type="SAM" id="MobiDB-lite"/>
    </source>
</evidence>
<name>A0A3M6XCV3_HORWE</name>
<dbReference type="InterPro" id="IPR037185">
    <property type="entry name" value="EmrE-like"/>
</dbReference>
<keyword evidence="2" id="KW-0812">Transmembrane</keyword>
<dbReference type="Proteomes" id="UP000282582">
    <property type="component" value="Unassembled WGS sequence"/>
</dbReference>
<sequence length="218" mass="23656">SRARLQLQLQLHICPFAPYTIYACAVTAGNWSEMSQQSRWLFYAIASGGCAALNGVFAKLTTTQLTTTWATNVSRILGLEEPSHITEVLVRGLFFLLNLAFNAVMWGLFTRALTLATSTVRVSVINTSANFMVTAILGAIVFKESLPGTWWLGASFLVAGSVIIGRRDEAQKESASGKAGEVDGPHESPLAAGGFKTSATNFNETKRKTDTFERQKSK</sequence>
<feature type="transmembrane region" description="Helical" evidence="2">
    <location>
        <begin position="148"/>
        <end position="165"/>
    </location>
</feature>
<evidence type="ECO:0000313" key="5">
    <source>
        <dbReference type="Proteomes" id="UP000281245"/>
    </source>
</evidence>
<evidence type="ECO:0000256" key="2">
    <source>
        <dbReference type="SAM" id="Phobius"/>
    </source>
</evidence>
<evidence type="ECO:0000313" key="4">
    <source>
        <dbReference type="EMBL" id="RMY15546.1"/>
    </source>
</evidence>
<dbReference type="InterPro" id="IPR039632">
    <property type="entry name" value="TMEM42"/>
</dbReference>
<evidence type="ECO:0000313" key="3">
    <source>
        <dbReference type="EMBL" id="RMX88654.1"/>
    </source>
</evidence>
<dbReference type="OrthoDB" id="5854584at2759"/>
<keyword evidence="2" id="KW-1133">Transmembrane helix</keyword>
<reference evidence="5 6" key="1">
    <citation type="journal article" date="2018" name="BMC Genomics">
        <title>Genomic evidence for intraspecific hybridization in a clonal and extremely halotolerant yeast.</title>
        <authorList>
            <person name="Gostincar C."/>
            <person name="Stajich J.E."/>
            <person name="Zupancic J."/>
            <person name="Zalar P."/>
            <person name="Gunde-Cimerman N."/>
        </authorList>
    </citation>
    <scope>NUCLEOTIDE SEQUENCE [LARGE SCALE GENOMIC DNA]</scope>
    <source>
        <strain evidence="4 6">EXF-6654</strain>
        <strain evidence="3 5">EXF-6656</strain>
    </source>
</reference>
<dbReference type="SUPFAM" id="SSF103481">
    <property type="entry name" value="Multidrug resistance efflux transporter EmrE"/>
    <property type="match status" value="1"/>
</dbReference>
<dbReference type="EMBL" id="QWIK01000032">
    <property type="protein sequence ID" value="RMY15546.1"/>
    <property type="molecule type" value="Genomic_DNA"/>
</dbReference>
<proteinExistence type="predicted"/>
<gene>
    <name evidence="4" type="ORF">D0868_00827</name>
    <name evidence="3" type="ORF">D0869_01459</name>
</gene>
<dbReference type="AlphaFoldDB" id="A0A3M6XCV3"/>
<protein>
    <recommendedName>
        <fullName evidence="7">EamA domain-containing protein</fullName>
    </recommendedName>
</protein>
<dbReference type="VEuPathDB" id="FungiDB:BTJ68_05505"/>
<evidence type="ECO:0000313" key="6">
    <source>
        <dbReference type="Proteomes" id="UP000282582"/>
    </source>
</evidence>
<dbReference type="PANTHER" id="PTHR31965:SF1">
    <property type="entry name" value="TRANSMEMBRANE PROTEIN 42"/>
    <property type="match status" value="1"/>
</dbReference>
<dbReference type="PANTHER" id="PTHR31965">
    <property type="entry name" value="TRANSMEMBRANE PROTEIN 42"/>
    <property type="match status" value="1"/>
</dbReference>
<feature type="transmembrane region" description="Helical" evidence="2">
    <location>
        <begin position="122"/>
        <end position="142"/>
    </location>
</feature>
<dbReference type="EMBL" id="QWIJ01000061">
    <property type="protein sequence ID" value="RMX88654.1"/>
    <property type="molecule type" value="Genomic_DNA"/>
</dbReference>
<evidence type="ECO:0008006" key="7">
    <source>
        <dbReference type="Google" id="ProtNLM"/>
    </source>
</evidence>
<feature type="region of interest" description="Disordered" evidence="1">
    <location>
        <begin position="174"/>
        <end position="218"/>
    </location>
</feature>
<feature type="compositionally biased region" description="Basic and acidic residues" evidence="1">
    <location>
        <begin position="204"/>
        <end position="218"/>
    </location>
</feature>